<evidence type="ECO:0000256" key="1">
    <source>
        <dbReference type="SAM" id="Phobius"/>
    </source>
</evidence>
<keyword evidence="3" id="KW-1185">Reference proteome</keyword>
<sequence>MPDRLGKRFDAADYDPKDPDPWLALWLDTSLPIDDDAKAALLRGHDSYSRRFLLPFLRPFVFVFFVLVHIVRRVFLHWPNLPKALHSLIHWGLKTFATPDANLLIMRHFNIGTEILAFIKANAGPVTIESFPLRPKTLADLKDNVFLQHDLNIYNFIIELNRDLRAQGRDLSPPGTLDLSMITDGPFEFEDFPDGPLNFADIQTAIELYTPLYALFLPKNDFVRAANSLQLDETIAIYIAKILGTDYHLGFIKNGHPMVPLSTFEAGHRLMLHGLDAEGIHGWLRVLKRRQAAGLPIDPATPPGSVS</sequence>
<dbReference type="Pfam" id="PF22523">
    <property type="entry name" value="DUF6999"/>
    <property type="match status" value="1"/>
</dbReference>
<organism evidence="2 3">
    <name type="scientific">Hyphobacterium marinum</name>
    <dbReference type="NCBI Taxonomy" id="3116574"/>
    <lineage>
        <taxon>Bacteria</taxon>
        <taxon>Pseudomonadati</taxon>
        <taxon>Pseudomonadota</taxon>
        <taxon>Alphaproteobacteria</taxon>
        <taxon>Maricaulales</taxon>
        <taxon>Maricaulaceae</taxon>
        <taxon>Hyphobacterium</taxon>
    </lineage>
</organism>
<accession>A0ABU7M2D4</accession>
<gene>
    <name evidence="2" type="ORF">V0U35_12175</name>
</gene>
<keyword evidence="1" id="KW-0812">Transmembrane</keyword>
<proteinExistence type="predicted"/>
<keyword evidence="1" id="KW-1133">Transmembrane helix</keyword>
<feature type="transmembrane region" description="Helical" evidence="1">
    <location>
        <begin position="52"/>
        <end position="71"/>
    </location>
</feature>
<evidence type="ECO:0000313" key="3">
    <source>
        <dbReference type="Proteomes" id="UP001310692"/>
    </source>
</evidence>
<evidence type="ECO:0000313" key="2">
    <source>
        <dbReference type="EMBL" id="MEE2567435.1"/>
    </source>
</evidence>
<dbReference type="InterPro" id="IPR054268">
    <property type="entry name" value="DUF6999"/>
</dbReference>
<protein>
    <submittedName>
        <fullName evidence="2">Uncharacterized protein</fullName>
    </submittedName>
</protein>
<comment type="caution">
    <text evidence="2">The sequence shown here is derived from an EMBL/GenBank/DDBJ whole genome shotgun (WGS) entry which is preliminary data.</text>
</comment>
<name>A0ABU7M2D4_9PROT</name>
<reference evidence="2 3" key="1">
    <citation type="submission" date="2024-01" db="EMBL/GenBank/DDBJ databases">
        <title>Hyphobacterium bacterium isolated from marine sediment.</title>
        <authorList>
            <person name="Zhao S."/>
        </authorList>
    </citation>
    <scope>NUCLEOTIDE SEQUENCE [LARGE SCALE GENOMIC DNA]</scope>
    <source>
        <strain evidence="2 3">Y60-23</strain>
    </source>
</reference>
<keyword evidence="1" id="KW-0472">Membrane</keyword>
<dbReference type="Proteomes" id="UP001310692">
    <property type="component" value="Unassembled WGS sequence"/>
</dbReference>
<dbReference type="RefSeq" id="WP_330196996.1">
    <property type="nucleotide sequence ID" value="NZ_JAZDRO010000005.1"/>
</dbReference>
<dbReference type="EMBL" id="JAZDRO010000005">
    <property type="protein sequence ID" value="MEE2567435.1"/>
    <property type="molecule type" value="Genomic_DNA"/>
</dbReference>